<keyword evidence="1" id="KW-0472">Membrane</keyword>
<evidence type="ECO:0000313" key="2">
    <source>
        <dbReference type="EMBL" id="PBK70195.1"/>
    </source>
</evidence>
<keyword evidence="3" id="KW-1185">Reference proteome</keyword>
<proteinExistence type="predicted"/>
<dbReference type="EMBL" id="KZ293427">
    <property type="protein sequence ID" value="PBK70195.1"/>
    <property type="molecule type" value="Genomic_DNA"/>
</dbReference>
<reference evidence="3" key="1">
    <citation type="journal article" date="2017" name="Nat. Ecol. Evol.">
        <title>Genome expansion and lineage-specific genetic innovations in the forest pathogenic fungi Armillaria.</title>
        <authorList>
            <person name="Sipos G."/>
            <person name="Prasanna A.N."/>
            <person name="Walter M.C."/>
            <person name="O'Connor E."/>
            <person name="Balint B."/>
            <person name="Krizsan K."/>
            <person name="Kiss B."/>
            <person name="Hess J."/>
            <person name="Varga T."/>
            <person name="Slot J."/>
            <person name="Riley R."/>
            <person name="Boka B."/>
            <person name="Rigling D."/>
            <person name="Barry K."/>
            <person name="Lee J."/>
            <person name="Mihaltcheva S."/>
            <person name="LaButti K."/>
            <person name="Lipzen A."/>
            <person name="Waldron R."/>
            <person name="Moloney N.M."/>
            <person name="Sperisen C."/>
            <person name="Kredics L."/>
            <person name="Vagvoelgyi C."/>
            <person name="Patrignani A."/>
            <person name="Fitzpatrick D."/>
            <person name="Nagy I."/>
            <person name="Doyle S."/>
            <person name="Anderson J.B."/>
            <person name="Grigoriev I.V."/>
            <person name="Gueldener U."/>
            <person name="Muensterkoetter M."/>
            <person name="Nagy L.G."/>
        </authorList>
    </citation>
    <scope>NUCLEOTIDE SEQUENCE [LARGE SCALE GENOMIC DNA]</scope>
    <source>
        <strain evidence="3">28-4</strain>
    </source>
</reference>
<sequence>MRLQNGFSTLYIAFFGTDAQTSDTQALHIPPHILSPRTDSQHRMLTLPWLPVFHMLCLAFCPVHVMLLRTQI</sequence>
<evidence type="ECO:0000256" key="1">
    <source>
        <dbReference type="SAM" id="Phobius"/>
    </source>
</evidence>
<name>A0A2H3BH69_9AGAR</name>
<evidence type="ECO:0000313" key="3">
    <source>
        <dbReference type="Proteomes" id="UP000218334"/>
    </source>
</evidence>
<feature type="transmembrane region" description="Helical" evidence="1">
    <location>
        <begin position="45"/>
        <end position="68"/>
    </location>
</feature>
<protein>
    <submittedName>
        <fullName evidence="2">Uncharacterized protein</fullName>
    </submittedName>
</protein>
<gene>
    <name evidence="2" type="ORF">ARMSODRAFT_956272</name>
</gene>
<accession>A0A2H3BH69</accession>
<keyword evidence="1" id="KW-1133">Transmembrane helix</keyword>
<dbReference type="Proteomes" id="UP000218334">
    <property type="component" value="Unassembled WGS sequence"/>
</dbReference>
<organism evidence="2 3">
    <name type="scientific">Armillaria solidipes</name>
    <dbReference type="NCBI Taxonomy" id="1076256"/>
    <lineage>
        <taxon>Eukaryota</taxon>
        <taxon>Fungi</taxon>
        <taxon>Dikarya</taxon>
        <taxon>Basidiomycota</taxon>
        <taxon>Agaricomycotina</taxon>
        <taxon>Agaricomycetes</taxon>
        <taxon>Agaricomycetidae</taxon>
        <taxon>Agaricales</taxon>
        <taxon>Marasmiineae</taxon>
        <taxon>Physalacriaceae</taxon>
        <taxon>Armillaria</taxon>
    </lineage>
</organism>
<dbReference type="AlphaFoldDB" id="A0A2H3BH69"/>
<keyword evidence="1" id="KW-0812">Transmembrane</keyword>